<dbReference type="RefSeq" id="WP_114833569.1">
    <property type="nucleotide sequence ID" value="NZ_LR699114.1"/>
</dbReference>
<gene>
    <name evidence="1" type="ORF">C8D86_10355</name>
</gene>
<accession>A0A370GXW3</accession>
<keyword evidence="2" id="KW-1185">Reference proteome</keyword>
<evidence type="ECO:0000313" key="2">
    <source>
        <dbReference type="Proteomes" id="UP000254720"/>
    </source>
</evidence>
<sequence>MAYFRKQKLINLFVMFLLFWMTTAQFSLSVRPEAAKQTAQTMVSTCHTNSSIKILTQPSCQNISQFLAILSADLNTIQFLVGIKPFFIPVILLPLSRIVPVFKPPK</sequence>
<proteinExistence type="predicted"/>
<dbReference type="Proteomes" id="UP000254720">
    <property type="component" value="Unassembled WGS sequence"/>
</dbReference>
<comment type="caution">
    <text evidence="1">The sequence shown here is derived from an EMBL/GenBank/DDBJ whole genome shotgun (WGS) entry which is preliminary data.</text>
</comment>
<dbReference type="AlphaFoldDB" id="A0A370GXW3"/>
<protein>
    <submittedName>
        <fullName evidence="1">Uncharacterized protein</fullName>
    </submittedName>
</protein>
<reference evidence="1 2" key="1">
    <citation type="submission" date="2018-07" db="EMBL/GenBank/DDBJ databases">
        <title>Genomic Encyclopedia of Type Strains, Phase IV (KMG-IV): sequencing the most valuable type-strain genomes for metagenomic binning, comparative biology and taxonomic classification.</title>
        <authorList>
            <person name="Goeker M."/>
        </authorList>
    </citation>
    <scope>NUCLEOTIDE SEQUENCE [LARGE SCALE GENOMIC DNA]</scope>
    <source>
        <strain evidence="1 2">DSM 16500</strain>
    </source>
</reference>
<evidence type="ECO:0000313" key="1">
    <source>
        <dbReference type="EMBL" id="RDI48090.1"/>
    </source>
</evidence>
<organism evidence="1 2">
    <name type="scientific">Aquicella lusitana</name>
    <dbReference type="NCBI Taxonomy" id="254246"/>
    <lineage>
        <taxon>Bacteria</taxon>
        <taxon>Pseudomonadati</taxon>
        <taxon>Pseudomonadota</taxon>
        <taxon>Gammaproteobacteria</taxon>
        <taxon>Legionellales</taxon>
        <taxon>Coxiellaceae</taxon>
        <taxon>Aquicella</taxon>
    </lineage>
</organism>
<dbReference type="EMBL" id="QQAX01000003">
    <property type="protein sequence ID" value="RDI48090.1"/>
    <property type="molecule type" value="Genomic_DNA"/>
</dbReference>
<name>A0A370GXW3_9COXI</name>